<proteinExistence type="predicted"/>
<gene>
    <name evidence="1" type="ORF">BPO_1525</name>
</gene>
<organism evidence="1 2">
    <name type="scientific">Bergeyella porcorum</name>
    <dbReference type="NCBI Taxonomy" id="1735111"/>
    <lineage>
        <taxon>Bacteria</taxon>
        <taxon>Pseudomonadati</taxon>
        <taxon>Bacteroidota</taxon>
        <taxon>Flavobacteriia</taxon>
        <taxon>Flavobacteriales</taxon>
        <taxon>Weeksellaceae</taxon>
        <taxon>Bergeyella</taxon>
    </lineage>
</organism>
<dbReference type="KEGG" id="bpor:BPO_1525"/>
<evidence type="ECO:0000313" key="2">
    <source>
        <dbReference type="Proteomes" id="UP001432059"/>
    </source>
</evidence>
<dbReference type="Proteomes" id="UP001432059">
    <property type="component" value="Chromosome"/>
</dbReference>
<dbReference type="AlphaFoldDB" id="A0AAU0F1W2"/>
<keyword evidence="2" id="KW-1185">Reference proteome</keyword>
<evidence type="ECO:0000313" key="1">
    <source>
        <dbReference type="EMBL" id="WOC52172.1"/>
    </source>
</evidence>
<accession>A0AAU0F1W2</accession>
<protein>
    <submittedName>
        <fullName evidence="1">Uncharacterized protein</fullName>
    </submittedName>
</protein>
<sequence length="27" mass="2791">MEHAGFGATWAGPASTVIAEKYLTGKP</sequence>
<dbReference type="EMBL" id="CP136426">
    <property type="protein sequence ID" value="WOC52172.1"/>
    <property type="molecule type" value="Genomic_DNA"/>
</dbReference>
<reference evidence="1" key="1">
    <citation type="submission" date="2023-10" db="EMBL/GenBank/DDBJ databases">
        <title>Characterization and whole genome sequencing of a novel strain of Bergeyella porcorum QD2021 isolated from pig.</title>
        <authorList>
            <person name="Liu G."/>
            <person name="Chen C."/>
            <person name="Han X."/>
        </authorList>
    </citation>
    <scope>NUCLEOTIDE SEQUENCE</scope>
    <source>
        <strain evidence="1">QD2021</strain>
    </source>
</reference>
<name>A0AAU0F1W2_9FLAO</name>